<evidence type="ECO:0000259" key="1">
    <source>
        <dbReference type="PROSITE" id="PS50987"/>
    </source>
</evidence>
<dbReference type="InterPro" id="IPR036388">
    <property type="entry name" value="WH-like_DNA-bd_sf"/>
</dbReference>
<sequence length="306" mass="33713">MASMLKSLKLLTDPTRLRILLLLDAEALSVADLQELLGMGQSRISTQLSQLKAGGLVTDERSGKHNFYRSEMGPDLLKLAKEAAKEVPEVEKDTSALRHLQRKRRDKTRAYFDELAGRFGKDYVPGRSWKGLAEALLKVTNQGVVADLGAGEGTLAQMLARQADQVIAVDLSPKMVEFGRELAVKHELPNLEYRLGDIEEPPLDDASVDLAFLSQALHHAGSPEKALQQAFRIVKPGGRLVVLDLLQHTFEQARELYADVWLGFSEGELAAMLEKAGFVNIETAVVDRESEPPHFQTLLAVAKKPA</sequence>
<name>A0ABU9AXU5_9BACT</name>
<evidence type="ECO:0000313" key="2">
    <source>
        <dbReference type="EMBL" id="MEK7952571.1"/>
    </source>
</evidence>
<feature type="domain" description="HTH arsR-type" evidence="1">
    <location>
        <begin position="1"/>
        <end position="91"/>
    </location>
</feature>
<dbReference type="InterPro" id="IPR011991">
    <property type="entry name" value="ArsR-like_HTH"/>
</dbReference>
<gene>
    <name evidence="2" type="ORF">WKV53_18805</name>
</gene>
<dbReference type="SUPFAM" id="SSF53335">
    <property type="entry name" value="S-adenosyl-L-methionine-dependent methyltransferases"/>
    <property type="match status" value="1"/>
</dbReference>
<keyword evidence="3" id="KW-1185">Reference proteome</keyword>
<dbReference type="CDD" id="cd02440">
    <property type="entry name" value="AdoMet_MTases"/>
    <property type="match status" value="1"/>
</dbReference>
<dbReference type="Proteomes" id="UP001371305">
    <property type="component" value="Unassembled WGS sequence"/>
</dbReference>
<dbReference type="InterPro" id="IPR029063">
    <property type="entry name" value="SAM-dependent_MTases_sf"/>
</dbReference>
<dbReference type="Gene3D" id="1.10.10.10">
    <property type="entry name" value="Winged helix-like DNA-binding domain superfamily/Winged helix DNA-binding domain"/>
    <property type="match status" value="1"/>
</dbReference>
<dbReference type="PRINTS" id="PR00778">
    <property type="entry name" value="HTHARSR"/>
</dbReference>
<evidence type="ECO:0000313" key="3">
    <source>
        <dbReference type="Proteomes" id="UP001371305"/>
    </source>
</evidence>
<dbReference type="EMBL" id="JBBUKT010000008">
    <property type="protein sequence ID" value="MEK7952571.1"/>
    <property type="molecule type" value="Genomic_DNA"/>
</dbReference>
<dbReference type="CDD" id="cd00090">
    <property type="entry name" value="HTH_ARSR"/>
    <property type="match status" value="1"/>
</dbReference>
<dbReference type="PROSITE" id="PS50987">
    <property type="entry name" value="HTH_ARSR_2"/>
    <property type="match status" value="1"/>
</dbReference>
<protein>
    <submittedName>
        <fullName evidence="2">Metalloregulator ArsR/SmtB family transcription factor</fullName>
    </submittedName>
</protein>
<dbReference type="Pfam" id="PF01022">
    <property type="entry name" value="HTH_5"/>
    <property type="match status" value="1"/>
</dbReference>
<dbReference type="Gene3D" id="3.40.50.150">
    <property type="entry name" value="Vaccinia Virus protein VP39"/>
    <property type="match status" value="1"/>
</dbReference>
<dbReference type="InterPro" id="IPR001845">
    <property type="entry name" value="HTH_ArsR_DNA-bd_dom"/>
</dbReference>
<dbReference type="SUPFAM" id="SSF46785">
    <property type="entry name" value="Winged helix' DNA-binding domain"/>
    <property type="match status" value="1"/>
</dbReference>
<dbReference type="PANTHER" id="PTHR43591">
    <property type="entry name" value="METHYLTRANSFERASE"/>
    <property type="match status" value="1"/>
</dbReference>
<dbReference type="NCBIfam" id="NF033788">
    <property type="entry name" value="HTH_metalloreg"/>
    <property type="match status" value="1"/>
</dbReference>
<dbReference type="SMART" id="SM00418">
    <property type="entry name" value="HTH_ARSR"/>
    <property type="match status" value="1"/>
</dbReference>
<dbReference type="InterPro" id="IPR013216">
    <property type="entry name" value="Methyltransf_11"/>
</dbReference>
<reference evidence="2 3" key="1">
    <citation type="submission" date="2024-04" db="EMBL/GenBank/DDBJ databases">
        <title>Luteolibacter sp. isolated from soil.</title>
        <authorList>
            <person name="An J."/>
        </authorList>
    </citation>
    <scope>NUCLEOTIDE SEQUENCE [LARGE SCALE GENOMIC DNA]</scope>
    <source>
        <strain evidence="2 3">Y139</strain>
    </source>
</reference>
<comment type="caution">
    <text evidence="2">The sequence shown here is derived from an EMBL/GenBank/DDBJ whole genome shotgun (WGS) entry which is preliminary data.</text>
</comment>
<dbReference type="RefSeq" id="WP_341406328.1">
    <property type="nucleotide sequence ID" value="NZ_JBBUKT010000008.1"/>
</dbReference>
<proteinExistence type="predicted"/>
<dbReference type="InterPro" id="IPR036390">
    <property type="entry name" value="WH_DNA-bd_sf"/>
</dbReference>
<dbReference type="Pfam" id="PF08241">
    <property type="entry name" value="Methyltransf_11"/>
    <property type="match status" value="1"/>
</dbReference>
<accession>A0ABU9AXU5</accession>
<organism evidence="2 3">
    <name type="scientific">Luteolibacter soli</name>
    <dbReference type="NCBI Taxonomy" id="3135280"/>
    <lineage>
        <taxon>Bacteria</taxon>
        <taxon>Pseudomonadati</taxon>
        <taxon>Verrucomicrobiota</taxon>
        <taxon>Verrucomicrobiia</taxon>
        <taxon>Verrucomicrobiales</taxon>
        <taxon>Verrucomicrobiaceae</taxon>
        <taxon>Luteolibacter</taxon>
    </lineage>
</organism>